<proteinExistence type="inferred from homology"/>
<dbReference type="PANTHER" id="PTHR30532:SF28">
    <property type="entry name" value="PETROBACTIN-BINDING PROTEIN YCLQ"/>
    <property type="match status" value="1"/>
</dbReference>
<evidence type="ECO:0000256" key="8">
    <source>
        <dbReference type="ARBA" id="ARBA00022729"/>
    </source>
</evidence>
<dbReference type="GO" id="GO:1901678">
    <property type="term" value="P:iron coordination entity transport"/>
    <property type="evidence" value="ECO:0007669"/>
    <property type="project" value="UniProtKB-ARBA"/>
</dbReference>
<evidence type="ECO:0000256" key="1">
    <source>
        <dbReference type="ARBA" id="ARBA00004651"/>
    </source>
</evidence>
<dbReference type="PANTHER" id="PTHR30532">
    <property type="entry name" value="IRON III DICITRATE-BINDING PERIPLASMIC PROTEIN"/>
    <property type="match status" value="1"/>
</dbReference>
<evidence type="ECO:0000256" key="10">
    <source>
        <dbReference type="ARBA" id="ARBA00023136"/>
    </source>
</evidence>
<dbReference type="InterPro" id="IPR037294">
    <property type="entry name" value="ABC_BtuC-like"/>
</dbReference>
<evidence type="ECO:0000256" key="9">
    <source>
        <dbReference type="ARBA" id="ARBA00022989"/>
    </source>
</evidence>
<feature type="domain" description="Fe/B12 periplasmic-binding" evidence="12">
    <location>
        <begin position="81"/>
        <end position="349"/>
    </location>
</feature>
<protein>
    <submittedName>
        <fullName evidence="13">FecCD transport family protein</fullName>
    </submittedName>
</protein>
<organism evidence="13 14">
    <name type="scientific">Celeribacter persicus</name>
    <dbReference type="NCBI Taxonomy" id="1651082"/>
    <lineage>
        <taxon>Bacteria</taxon>
        <taxon>Pseudomonadati</taxon>
        <taxon>Pseudomonadota</taxon>
        <taxon>Alphaproteobacteria</taxon>
        <taxon>Rhodobacterales</taxon>
        <taxon>Roseobacteraceae</taxon>
        <taxon>Celeribacter</taxon>
    </lineage>
</organism>
<evidence type="ECO:0000256" key="6">
    <source>
        <dbReference type="ARBA" id="ARBA00022496"/>
    </source>
</evidence>
<evidence type="ECO:0000256" key="7">
    <source>
        <dbReference type="ARBA" id="ARBA00022692"/>
    </source>
</evidence>
<keyword evidence="10 11" id="KW-0472">Membrane</keyword>
<comment type="similarity">
    <text evidence="2">Belongs to the binding-protein-dependent transport system permease family. FecCD subfamily.</text>
</comment>
<dbReference type="AlphaFoldDB" id="A0A2T5H0C9"/>
<keyword evidence="7 11" id="KW-0812">Transmembrane</keyword>
<dbReference type="Pfam" id="PF01497">
    <property type="entry name" value="Peripla_BP_2"/>
    <property type="match status" value="1"/>
</dbReference>
<dbReference type="GO" id="GO:0022857">
    <property type="term" value="F:transmembrane transporter activity"/>
    <property type="evidence" value="ECO:0007669"/>
    <property type="project" value="InterPro"/>
</dbReference>
<dbReference type="PROSITE" id="PS50983">
    <property type="entry name" value="FE_B12_PBP"/>
    <property type="match status" value="1"/>
</dbReference>
<feature type="transmembrane region" description="Helical" evidence="11">
    <location>
        <begin position="99"/>
        <end position="118"/>
    </location>
</feature>
<keyword evidence="6" id="KW-0408">Iron</keyword>
<comment type="similarity">
    <text evidence="3">Belongs to the bacterial solute-binding protein 8 family.</text>
</comment>
<evidence type="ECO:0000256" key="2">
    <source>
        <dbReference type="ARBA" id="ARBA00007935"/>
    </source>
</evidence>
<gene>
    <name evidence="13" type="ORF">C8N42_1394</name>
</gene>
<dbReference type="InterPro" id="IPR002491">
    <property type="entry name" value="ABC_transptr_periplasmic_BD"/>
</dbReference>
<dbReference type="Gene3D" id="1.10.3470.10">
    <property type="entry name" value="ABC transporter involved in vitamin B12 uptake, BtuC"/>
    <property type="match status" value="1"/>
</dbReference>
<reference evidence="13 14" key="1">
    <citation type="submission" date="2018-04" db="EMBL/GenBank/DDBJ databases">
        <title>Genomic Encyclopedia of Archaeal and Bacterial Type Strains, Phase II (KMG-II): from individual species to whole genera.</title>
        <authorList>
            <person name="Goeker M."/>
        </authorList>
    </citation>
    <scope>NUCLEOTIDE SEQUENCE [LARGE SCALE GENOMIC DNA]</scope>
    <source>
        <strain evidence="13 14">DSM 100434</strain>
    </source>
</reference>
<evidence type="ECO:0000256" key="4">
    <source>
        <dbReference type="ARBA" id="ARBA00022448"/>
    </source>
</evidence>
<keyword evidence="8" id="KW-0732">Signal</keyword>
<evidence type="ECO:0000256" key="5">
    <source>
        <dbReference type="ARBA" id="ARBA00022475"/>
    </source>
</evidence>
<sequence>MRAVLFLSLLIALALVYLGWGTGFQPGFLLNRRLIRLGAMCVAGSGIAISAILFQSLTQNRILTPAIMGYEAVYLLLQSLLILWLGSASLHMLGEIGNMALSIAVMLGWSFGLQMTLFQGGQNNVHRLLLVGLVLTLIIASVTQFIELRISPGEFAIYQSFAVLYFEVDYRDSSKGHLAAVRDHFETLGKVFDKEDVARAGIEELDGQVSALNAQMSGCSDKALILLHNNGAFSSFGQQSRYGFVFNELGVKPAGAIGETGLHGQPVTSEFIQKSNPDLIFVIDRTAVMEGRPTLTRDQIANPLLEATKAWQDDRVIFVDPEAWYTTAAGPTSLSIMMKEIGAAYDHVGACSQTDGNAKF</sequence>
<dbReference type="SUPFAM" id="SSF81345">
    <property type="entry name" value="ABC transporter involved in vitamin B12 uptake, BtuC"/>
    <property type="match status" value="1"/>
</dbReference>
<dbReference type="GO" id="GO:0030288">
    <property type="term" value="C:outer membrane-bounded periplasmic space"/>
    <property type="evidence" value="ECO:0007669"/>
    <property type="project" value="TreeGrafter"/>
</dbReference>
<evidence type="ECO:0000313" key="14">
    <source>
        <dbReference type="Proteomes" id="UP000244077"/>
    </source>
</evidence>
<keyword evidence="6" id="KW-0410">Iron transport</keyword>
<accession>A0A2T5H0C9</accession>
<evidence type="ECO:0000313" key="13">
    <source>
        <dbReference type="EMBL" id="PTQ65035.1"/>
    </source>
</evidence>
<feature type="transmembrane region" description="Helical" evidence="11">
    <location>
        <begin position="66"/>
        <end position="87"/>
    </location>
</feature>
<name>A0A2T5H0C9_9RHOB</name>
<evidence type="ECO:0000256" key="3">
    <source>
        <dbReference type="ARBA" id="ARBA00008814"/>
    </source>
</evidence>
<feature type="transmembrane region" description="Helical" evidence="11">
    <location>
        <begin position="125"/>
        <end position="146"/>
    </location>
</feature>
<dbReference type="OrthoDB" id="63946at2"/>
<keyword evidence="6" id="KW-0406">Ion transport</keyword>
<keyword evidence="5" id="KW-1003">Cell membrane</keyword>
<dbReference type="Gene3D" id="3.40.50.1980">
    <property type="entry name" value="Nitrogenase molybdenum iron protein domain"/>
    <property type="match status" value="1"/>
</dbReference>
<comment type="subcellular location">
    <subcellularLocation>
        <location evidence="1">Cell membrane</location>
        <topology evidence="1">Multi-pass membrane protein</topology>
    </subcellularLocation>
</comment>
<evidence type="ECO:0000259" key="12">
    <source>
        <dbReference type="PROSITE" id="PS50983"/>
    </source>
</evidence>
<dbReference type="RefSeq" id="WP_107818213.1">
    <property type="nucleotide sequence ID" value="NZ_QAOH01000039.1"/>
</dbReference>
<dbReference type="InterPro" id="IPR051313">
    <property type="entry name" value="Bact_iron-sidero_bind"/>
</dbReference>
<dbReference type="InterPro" id="IPR000522">
    <property type="entry name" value="ABC_transptr_permease_BtuC"/>
</dbReference>
<keyword evidence="14" id="KW-1185">Reference proteome</keyword>
<dbReference type="Proteomes" id="UP000244077">
    <property type="component" value="Unassembled WGS sequence"/>
</dbReference>
<keyword evidence="9 11" id="KW-1133">Transmembrane helix</keyword>
<evidence type="ECO:0000256" key="11">
    <source>
        <dbReference type="SAM" id="Phobius"/>
    </source>
</evidence>
<comment type="caution">
    <text evidence="13">The sequence shown here is derived from an EMBL/GenBank/DDBJ whole genome shotgun (WGS) entry which is preliminary data.</text>
</comment>
<dbReference type="GO" id="GO:0005886">
    <property type="term" value="C:plasma membrane"/>
    <property type="evidence" value="ECO:0007669"/>
    <property type="project" value="UniProtKB-SubCell"/>
</dbReference>
<dbReference type="EMBL" id="QAOH01000039">
    <property type="protein sequence ID" value="PTQ65035.1"/>
    <property type="molecule type" value="Genomic_DNA"/>
</dbReference>
<dbReference type="Pfam" id="PF01032">
    <property type="entry name" value="FecCD"/>
    <property type="match status" value="1"/>
</dbReference>
<dbReference type="SUPFAM" id="SSF53807">
    <property type="entry name" value="Helical backbone' metal receptor"/>
    <property type="match status" value="1"/>
</dbReference>
<feature type="transmembrane region" description="Helical" evidence="11">
    <location>
        <begin position="34"/>
        <end position="54"/>
    </location>
</feature>
<keyword evidence="4" id="KW-0813">Transport</keyword>